<comment type="caution">
    <text evidence="3">The sequence shown here is derived from an EMBL/GenBank/DDBJ whole genome shotgun (WGS) entry which is preliminary data.</text>
</comment>
<organism evidence="3">
    <name type="scientific">bioreactor metagenome</name>
    <dbReference type="NCBI Taxonomy" id="1076179"/>
    <lineage>
        <taxon>unclassified sequences</taxon>
        <taxon>metagenomes</taxon>
        <taxon>ecological metagenomes</taxon>
    </lineage>
</organism>
<dbReference type="Pfam" id="PF00892">
    <property type="entry name" value="EamA"/>
    <property type="match status" value="2"/>
</dbReference>
<proteinExistence type="predicted"/>
<dbReference type="GO" id="GO:0016020">
    <property type="term" value="C:membrane"/>
    <property type="evidence" value="ECO:0007669"/>
    <property type="project" value="InterPro"/>
</dbReference>
<feature type="transmembrane region" description="Helical" evidence="1">
    <location>
        <begin position="99"/>
        <end position="118"/>
    </location>
</feature>
<evidence type="ECO:0000256" key="1">
    <source>
        <dbReference type="SAM" id="Phobius"/>
    </source>
</evidence>
<accession>A0A645CWY6</accession>
<feature type="transmembrane region" description="Helical" evidence="1">
    <location>
        <begin position="186"/>
        <end position="204"/>
    </location>
</feature>
<dbReference type="PANTHER" id="PTHR12715:SF4">
    <property type="entry name" value="EAMA DOMAIN-CONTAINING PROTEIN"/>
    <property type="match status" value="1"/>
</dbReference>
<dbReference type="PANTHER" id="PTHR12715">
    <property type="entry name" value="TRANSPORTER, DRUG/METABOLITE EXPORTER FAMILY"/>
    <property type="match status" value="1"/>
</dbReference>
<keyword evidence="1" id="KW-0812">Transmembrane</keyword>
<feature type="transmembrane region" description="Helical" evidence="1">
    <location>
        <begin position="161"/>
        <end position="180"/>
    </location>
</feature>
<feature type="transmembrane region" description="Helical" evidence="1">
    <location>
        <begin position="130"/>
        <end position="149"/>
    </location>
</feature>
<dbReference type="InterPro" id="IPR037185">
    <property type="entry name" value="EmrE-like"/>
</dbReference>
<gene>
    <name evidence="3" type="ORF">SDC9_128497</name>
</gene>
<dbReference type="InterPro" id="IPR000620">
    <property type="entry name" value="EamA_dom"/>
</dbReference>
<keyword evidence="1" id="KW-0472">Membrane</keyword>
<feature type="transmembrane region" description="Helical" evidence="1">
    <location>
        <begin position="12"/>
        <end position="35"/>
    </location>
</feature>
<dbReference type="SUPFAM" id="SSF103481">
    <property type="entry name" value="Multidrug resistance efflux transporter EmrE"/>
    <property type="match status" value="2"/>
</dbReference>
<feature type="transmembrane region" description="Helical" evidence="1">
    <location>
        <begin position="70"/>
        <end position="87"/>
    </location>
</feature>
<evidence type="ECO:0000259" key="2">
    <source>
        <dbReference type="Pfam" id="PF00892"/>
    </source>
</evidence>
<sequence>MIAFNNGCKTVTAATSSVIIATVPIITALLARLLYQERLSRIQWLATAVELAGVMLLSLLKHAFSLNSGLLWLLLAAVSLGVYNLLQRRLTKTYSGLQSSAYSIFMGTLLLAVFLPGSVREARGAPPLQLLYVAMLGFLCSAAAYAAWAQALQRAKRVSSVSNYMFITPFLTTLLGFLLAGERPDWPTAVGGAVILSGVLLFHFGDRVYAARQ</sequence>
<feature type="domain" description="EamA" evidence="2">
    <location>
        <begin position="2"/>
        <end position="58"/>
    </location>
</feature>
<dbReference type="AlphaFoldDB" id="A0A645CWY6"/>
<dbReference type="EMBL" id="VSSQ01030787">
    <property type="protein sequence ID" value="MPM81444.1"/>
    <property type="molecule type" value="Genomic_DNA"/>
</dbReference>
<protein>
    <recommendedName>
        <fullName evidence="2">EamA domain-containing protein</fullName>
    </recommendedName>
</protein>
<dbReference type="InterPro" id="IPR052756">
    <property type="entry name" value="Alkyne_AA_exporter"/>
</dbReference>
<evidence type="ECO:0000313" key="3">
    <source>
        <dbReference type="EMBL" id="MPM81444.1"/>
    </source>
</evidence>
<reference evidence="3" key="1">
    <citation type="submission" date="2019-08" db="EMBL/GenBank/DDBJ databases">
        <authorList>
            <person name="Kucharzyk K."/>
            <person name="Murdoch R.W."/>
            <person name="Higgins S."/>
            <person name="Loffler F."/>
        </authorList>
    </citation>
    <scope>NUCLEOTIDE SEQUENCE</scope>
</reference>
<keyword evidence="1" id="KW-1133">Transmembrane helix</keyword>
<feature type="domain" description="EamA" evidence="2">
    <location>
        <begin position="68"/>
        <end position="202"/>
    </location>
</feature>
<dbReference type="Gene3D" id="1.10.3730.20">
    <property type="match status" value="1"/>
</dbReference>
<name>A0A645CWY6_9ZZZZ</name>